<organism evidence="2 3">
    <name type="scientific">Seohaeicola nanhaiensis</name>
    <dbReference type="NCBI Taxonomy" id="1387282"/>
    <lineage>
        <taxon>Bacteria</taxon>
        <taxon>Pseudomonadati</taxon>
        <taxon>Pseudomonadota</taxon>
        <taxon>Alphaproteobacteria</taxon>
        <taxon>Rhodobacterales</taxon>
        <taxon>Roseobacteraceae</taxon>
        <taxon>Seohaeicola</taxon>
    </lineage>
</organism>
<name>A0ABV9KMA1_9RHOB</name>
<feature type="transmembrane region" description="Helical" evidence="1">
    <location>
        <begin position="6"/>
        <end position="25"/>
    </location>
</feature>
<evidence type="ECO:0000313" key="2">
    <source>
        <dbReference type="EMBL" id="MFC4671113.1"/>
    </source>
</evidence>
<keyword evidence="1" id="KW-0812">Transmembrane</keyword>
<evidence type="ECO:0000256" key="1">
    <source>
        <dbReference type="SAM" id="Phobius"/>
    </source>
</evidence>
<dbReference type="RefSeq" id="WP_380721143.1">
    <property type="nucleotide sequence ID" value="NZ_JBHSGI010000033.1"/>
</dbReference>
<keyword evidence="1" id="KW-0472">Membrane</keyword>
<dbReference type="Proteomes" id="UP001595973">
    <property type="component" value="Unassembled WGS sequence"/>
</dbReference>
<accession>A0ABV9KMA1</accession>
<comment type="caution">
    <text evidence="2">The sequence shown here is derived from an EMBL/GenBank/DDBJ whole genome shotgun (WGS) entry which is preliminary data.</text>
</comment>
<keyword evidence="3" id="KW-1185">Reference proteome</keyword>
<proteinExistence type="predicted"/>
<reference evidence="3" key="1">
    <citation type="journal article" date="2019" name="Int. J. Syst. Evol. Microbiol.">
        <title>The Global Catalogue of Microorganisms (GCM) 10K type strain sequencing project: providing services to taxonomists for standard genome sequencing and annotation.</title>
        <authorList>
            <consortium name="The Broad Institute Genomics Platform"/>
            <consortium name="The Broad Institute Genome Sequencing Center for Infectious Disease"/>
            <person name="Wu L."/>
            <person name="Ma J."/>
        </authorList>
    </citation>
    <scope>NUCLEOTIDE SEQUENCE [LARGE SCALE GENOMIC DNA]</scope>
    <source>
        <strain evidence="3">CGMCC 4.7283</strain>
    </source>
</reference>
<keyword evidence="1" id="KW-1133">Transmembrane helix</keyword>
<evidence type="ECO:0000313" key="3">
    <source>
        <dbReference type="Proteomes" id="UP001595973"/>
    </source>
</evidence>
<dbReference type="EMBL" id="JBHSGI010000033">
    <property type="protein sequence ID" value="MFC4671113.1"/>
    <property type="molecule type" value="Genomic_DNA"/>
</dbReference>
<sequence>MPPHTLFIMILCGIAAIAIGIYLQVRSIPVTLTEDSARTAWESHFPEEPARAVTLAASGHFALLETAAGFGLVWAFGRDIGARPLLGAQASNIRQGLHIRFPDIKAPAVRLALSQDERAAWRLRAGI</sequence>
<protein>
    <submittedName>
        <fullName evidence="2">Uncharacterized protein</fullName>
    </submittedName>
</protein>
<gene>
    <name evidence="2" type="ORF">ACFO5X_21365</name>
</gene>